<dbReference type="Gene3D" id="1.25.10.10">
    <property type="entry name" value="Leucine-rich Repeat Variant"/>
    <property type="match status" value="1"/>
</dbReference>
<evidence type="ECO:0000313" key="1">
    <source>
        <dbReference type="EMBL" id="KIG19308.1"/>
    </source>
</evidence>
<comment type="caution">
    <text evidence="1">The sequence shown here is derived from an EMBL/GenBank/DDBJ whole genome shotgun (WGS) entry which is preliminary data.</text>
</comment>
<dbReference type="SUPFAM" id="SSF48371">
    <property type="entry name" value="ARM repeat"/>
    <property type="match status" value="1"/>
</dbReference>
<dbReference type="AlphaFoldDB" id="A0A0C2A786"/>
<name>A0A0C2A786_9BACT</name>
<gene>
    <name evidence="1" type="ORF">DB30_03864</name>
</gene>
<dbReference type="InterPro" id="IPR016024">
    <property type="entry name" value="ARM-type_fold"/>
</dbReference>
<evidence type="ECO:0000313" key="2">
    <source>
        <dbReference type="Proteomes" id="UP000031599"/>
    </source>
</evidence>
<dbReference type="Proteomes" id="UP000031599">
    <property type="component" value="Unassembled WGS sequence"/>
</dbReference>
<reference evidence="1 2" key="1">
    <citation type="submission" date="2014-12" db="EMBL/GenBank/DDBJ databases">
        <title>Genome assembly of Enhygromyxa salina DSM 15201.</title>
        <authorList>
            <person name="Sharma G."/>
            <person name="Subramanian S."/>
        </authorList>
    </citation>
    <scope>NUCLEOTIDE SEQUENCE [LARGE SCALE GENOMIC DNA]</scope>
    <source>
        <strain evidence="1 2">DSM 15201</strain>
    </source>
</reference>
<dbReference type="Pfam" id="PF13646">
    <property type="entry name" value="HEAT_2"/>
    <property type="match status" value="1"/>
</dbReference>
<organism evidence="1 2">
    <name type="scientific">Enhygromyxa salina</name>
    <dbReference type="NCBI Taxonomy" id="215803"/>
    <lineage>
        <taxon>Bacteria</taxon>
        <taxon>Pseudomonadati</taxon>
        <taxon>Myxococcota</taxon>
        <taxon>Polyangia</taxon>
        <taxon>Nannocystales</taxon>
        <taxon>Nannocystaceae</taxon>
        <taxon>Enhygromyxa</taxon>
    </lineage>
</organism>
<dbReference type="SMART" id="SM00567">
    <property type="entry name" value="EZ_HEAT"/>
    <property type="match status" value="3"/>
</dbReference>
<dbReference type="InterPro" id="IPR004155">
    <property type="entry name" value="PBS_lyase_HEAT"/>
</dbReference>
<dbReference type="RefSeq" id="WP_165703592.1">
    <property type="nucleotide sequence ID" value="NZ_JMCC02000003.1"/>
</dbReference>
<sequence>MFEPGSSVAYDLSSSVSARGQDGALAPERDAFSAVVSARVVSASERGASLQLALSGVELRQNLAQPEDRVHQALGETFEIDVAPSCRIVEFRFPLDWSDAAQRLVAGALRTHEHVLQSDLAWEVDQTDTLGRYRAKYTRAGDAVTRRKVLYYDDNGLAAFGMTILVPHATARASFDARGILRSEVRERVQIRVGSETRADLDQRSQLVRDDSKYRAPAPATVLAVADPFVVHDEGAAALPHAPTDLGEAWALYAELAAVLDPFTMSQARSLAGLIAAHPSLADDLVARLEGDALGEVARSSIFWVLELAATDHARAHLTSLVDAPLPNDRIRAAVALSGAAPTLDVGQRLLDMYYEDQEPTAATAGLLALGVVGASGDASAQRFARESIGAVFEDAQTQDERLAALSAMGNTGDPEFMPQLALSLHDEDPSVRGTAAEAMRHLGDDARPHLQAALETEVEPGAAKSVMRTLREIGPPRPDDLGWASERLDAAPSVAVRGELIAWLAADPTAEGSAILIERFHAEPSSALRQLIGRYVPASELR</sequence>
<dbReference type="InterPro" id="IPR011989">
    <property type="entry name" value="ARM-like"/>
</dbReference>
<proteinExistence type="predicted"/>
<protein>
    <recommendedName>
        <fullName evidence="3">HEAT repeat domain-containing protein</fullName>
    </recommendedName>
</protein>
<dbReference type="EMBL" id="JMCC02000003">
    <property type="protein sequence ID" value="KIG19308.1"/>
    <property type="molecule type" value="Genomic_DNA"/>
</dbReference>
<evidence type="ECO:0008006" key="3">
    <source>
        <dbReference type="Google" id="ProtNLM"/>
    </source>
</evidence>
<accession>A0A0C2A786</accession>